<dbReference type="RefSeq" id="WP_128965406.1">
    <property type="nucleotide sequence ID" value="NZ_BMHC01000014.1"/>
</dbReference>
<dbReference type="Proteomes" id="UP000625079">
    <property type="component" value="Unassembled WGS sequence"/>
</dbReference>
<reference evidence="2 3" key="2">
    <citation type="submission" date="2018-06" db="EMBL/GenBank/DDBJ databases">
        <title>Comparative genomics of rhizobia nodulating Arachis hypogaea in China.</title>
        <authorList>
            <person name="Li Y."/>
        </authorList>
    </citation>
    <scope>NUCLEOTIDE SEQUENCE [LARGE SCALE GENOMIC DNA]</scope>
    <source>
        <strain evidence="2 3">CCBAU 51658</strain>
    </source>
</reference>
<protein>
    <recommendedName>
        <fullName evidence="5">ATP-grasp domain-containing protein</fullName>
    </recommendedName>
</protein>
<evidence type="ECO:0000313" key="2">
    <source>
        <dbReference type="EMBL" id="QOZ59796.1"/>
    </source>
</evidence>
<name>A0A410V501_9BRAD</name>
<evidence type="ECO:0008006" key="5">
    <source>
        <dbReference type="Google" id="ProtNLM"/>
    </source>
</evidence>
<organism evidence="1 4">
    <name type="scientific">Bradyrhizobium guangdongense</name>
    <dbReference type="NCBI Taxonomy" id="1325090"/>
    <lineage>
        <taxon>Bacteria</taxon>
        <taxon>Pseudomonadati</taxon>
        <taxon>Pseudomonadota</taxon>
        <taxon>Alphaproteobacteria</taxon>
        <taxon>Hyphomicrobiales</taxon>
        <taxon>Nitrobacteraceae</taxon>
        <taxon>Bradyrhizobium</taxon>
    </lineage>
</organism>
<evidence type="ECO:0000313" key="3">
    <source>
        <dbReference type="Proteomes" id="UP000593880"/>
    </source>
</evidence>
<evidence type="ECO:0000313" key="1">
    <source>
        <dbReference type="EMBL" id="GGI29467.1"/>
    </source>
</evidence>
<gene>
    <name evidence="1" type="ORF">GCM10010987_54570</name>
    <name evidence="2" type="ORF">XH86_14455</name>
</gene>
<evidence type="ECO:0000313" key="4">
    <source>
        <dbReference type="Proteomes" id="UP000625079"/>
    </source>
</evidence>
<dbReference type="OrthoDB" id="460582at2"/>
<dbReference type="Proteomes" id="UP000593880">
    <property type="component" value="Chromosome"/>
</dbReference>
<dbReference type="EMBL" id="CP030057">
    <property type="protein sequence ID" value="QOZ59796.1"/>
    <property type="molecule type" value="Genomic_DNA"/>
</dbReference>
<proteinExistence type="predicted"/>
<dbReference type="SUPFAM" id="SSF56059">
    <property type="entry name" value="Glutathione synthetase ATP-binding domain-like"/>
    <property type="match status" value="1"/>
</dbReference>
<accession>A0A410V501</accession>
<reference evidence="1" key="1">
    <citation type="journal article" date="2014" name="Int. J. Syst. Evol. Microbiol.">
        <title>Complete genome sequence of Corynebacterium casei LMG S-19264T (=DSM 44701T), isolated from a smear-ripened cheese.</title>
        <authorList>
            <consortium name="US DOE Joint Genome Institute (JGI-PGF)"/>
            <person name="Walter F."/>
            <person name="Albersmeier A."/>
            <person name="Kalinowski J."/>
            <person name="Ruckert C."/>
        </authorList>
    </citation>
    <scope>NUCLEOTIDE SEQUENCE</scope>
    <source>
        <strain evidence="1">CGMCC 1.15034</strain>
    </source>
</reference>
<sequence>MLHPLAAPNYADRIGFAHLTRQAFEGVDLHPLRDQLLSRIAEGTAQAGEGLDLSLIAQLMGEKEAGLVIQSEVLSFHQLFRTPAAVPKPGLRVLALAADIDMGGNTPIEFLLEGSDIELLTLYVTKDKGLPETLPEHDVAIVVASDSEECREALALIEKAAPNWPRPLLNRPELIGNLDRDKLFRLLADIPGLDIPVTAHATRAQLTDLAEGRIACGDITGELHFPMIARPRGTHAGVGLAKLDDAAALAAYLAERQEQDFFVARFVNYAGPDGLFRKIRLTMVDGKPYACHMAIADRWDIWYLNAYMAFSEEKRAEEAVFMQDFDHAFAARHRQALDEMSRRVGLDYFIVDCAENQNGELLVFEADNTAVVHNMDSPVVFPYKPPQMRKIFAAFTAMLTRHAEGAAKAAVESAA</sequence>
<dbReference type="EMBL" id="BMHC01000014">
    <property type="protein sequence ID" value="GGI29467.1"/>
    <property type="molecule type" value="Genomic_DNA"/>
</dbReference>
<reference evidence="1" key="3">
    <citation type="submission" date="2022-12" db="EMBL/GenBank/DDBJ databases">
        <authorList>
            <person name="Sun Q."/>
            <person name="Zhou Y."/>
        </authorList>
    </citation>
    <scope>NUCLEOTIDE SEQUENCE</scope>
    <source>
        <strain evidence="1">CGMCC 1.15034</strain>
    </source>
</reference>
<keyword evidence="3" id="KW-1185">Reference proteome</keyword>
<dbReference type="AlphaFoldDB" id="A0A410V501"/>